<reference evidence="1 2" key="1">
    <citation type="submission" date="2022-07" db="EMBL/GenBank/DDBJ databases">
        <authorList>
            <person name="Manohar P."/>
            <person name="Loganathan A."/>
            <person name="Nachimuthu R."/>
            <person name="Ma L."/>
            <person name="Loh B."/>
            <person name="Leptihn S."/>
        </authorList>
    </citation>
    <scope>NUCLEOTIDE SEQUENCE [LARGE SCALE GENOMIC DNA]</scope>
</reference>
<gene>
    <name evidence="1" type="ORF">Seera_038</name>
</gene>
<keyword evidence="2" id="KW-1185">Reference proteome</keyword>
<organism evidence="1 2">
    <name type="scientific">Serratia phage Seera</name>
    <dbReference type="NCBI Taxonomy" id="2968245"/>
    <lineage>
        <taxon>Viruses</taxon>
        <taxon>Duplodnaviria</taxon>
        <taxon>Heunggongvirae</taxon>
        <taxon>Uroviricota</taxon>
        <taxon>Caudoviricetes</taxon>
        <taxon>Autographivirales</taxon>
        <taxon>Autotranscriptaviridae</taxon>
        <taxon>Studiervirinae</taxon>
        <taxon>Teetrevirus</taxon>
        <taxon>Teetrevirus Seera</taxon>
    </lineage>
</organism>
<dbReference type="EMBL" id="ON950090">
    <property type="protein sequence ID" value="UUG66731.1"/>
    <property type="molecule type" value="Genomic_DNA"/>
</dbReference>
<name>A0AAX3BPZ4_9CAUD</name>
<protein>
    <submittedName>
        <fullName evidence="1">Uncharacterized protein</fullName>
    </submittedName>
</protein>
<sequence length="95" mass="11233">MGMFSRAHSGNVAVFREAVHKWDMLGCRAEVIHWRDEANYRNIVKARISHLVQGVPEILIEKDFTDYPGIMHEDVLMVTVGTWFNKQRIEYEKWK</sequence>
<accession>A0AAX3BPZ4</accession>
<dbReference type="Proteomes" id="UP001300165">
    <property type="component" value="Segment"/>
</dbReference>
<evidence type="ECO:0000313" key="1">
    <source>
        <dbReference type="EMBL" id="UUG66731.1"/>
    </source>
</evidence>
<evidence type="ECO:0000313" key="2">
    <source>
        <dbReference type="Proteomes" id="UP001300165"/>
    </source>
</evidence>
<proteinExistence type="predicted"/>